<dbReference type="PANTHER" id="PTHR43364:SF1">
    <property type="entry name" value="OXIDOREDUCTASE YDHF"/>
    <property type="match status" value="1"/>
</dbReference>
<dbReference type="Proteomes" id="UP000265354">
    <property type="component" value="Unassembled WGS sequence"/>
</dbReference>
<sequence>MTTKTDTASATSTKAAAGTAGAAGDRLLYGCMGLGGTWDTEPYGPGDIAAAEAAVEAALDIGITRFDHADIYRHGKAEAVFGEVLARAPGLRERIVVQTKCGIRLADGDRPGIYDLRGRTVVRRVEESLARLRTDVIDVLLLHRPDPLADPDDLAEALTSLHRQGLVRRFGVSNMAAAQIAPLQARLDVPLVANQLEMSLQRRDWLEAGVVVNTPAAASNGFPFGTLEYCRDNGIELQAWGALAQGRFTGRQETPEEQAAARLVASLAERKGVTPETVLLWWLRRHPARISPVIGTASPERIRACGQAARREPDLDHEEWYALWLAARGVPLP</sequence>
<dbReference type="Pfam" id="PF00248">
    <property type="entry name" value="Aldo_ket_red"/>
    <property type="match status" value="1"/>
</dbReference>
<evidence type="ECO:0000313" key="2">
    <source>
        <dbReference type="EMBL" id="GBQ03289.1"/>
    </source>
</evidence>
<protein>
    <submittedName>
        <fullName evidence="2">Aldo/keto reductase</fullName>
    </submittedName>
</protein>
<dbReference type="SUPFAM" id="SSF51430">
    <property type="entry name" value="NAD(P)-linked oxidoreductase"/>
    <property type="match status" value="1"/>
</dbReference>
<dbReference type="GO" id="GO:0005829">
    <property type="term" value="C:cytosol"/>
    <property type="evidence" value="ECO:0007669"/>
    <property type="project" value="TreeGrafter"/>
</dbReference>
<dbReference type="InterPro" id="IPR036812">
    <property type="entry name" value="NAD(P)_OxRdtase_dom_sf"/>
</dbReference>
<evidence type="ECO:0000313" key="3">
    <source>
        <dbReference type="Proteomes" id="UP000265354"/>
    </source>
</evidence>
<name>A0A388T3G6_9ACTN</name>
<evidence type="ECO:0000259" key="1">
    <source>
        <dbReference type="Pfam" id="PF00248"/>
    </source>
</evidence>
<dbReference type="InterPro" id="IPR023210">
    <property type="entry name" value="NADP_OxRdtase_dom"/>
</dbReference>
<dbReference type="EMBL" id="BGZL01000017">
    <property type="protein sequence ID" value="GBQ03289.1"/>
    <property type="molecule type" value="Genomic_DNA"/>
</dbReference>
<dbReference type="InterPro" id="IPR050523">
    <property type="entry name" value="AKR_Detox_Biosynth"/>
</dbReference>
<dbReference type="Gene3D" id="3.20.20.100">
    <property type="entry name" value="NADP-dependent oxidoreductase domain"/>
    <property type="match status" value="1"/>
</dbReference>
<feature type="domain" description="NADP-dependent oxidoreductase" evidence="1">
    <location>
        <begin position="27"/>
        <end position="319"/>
    </location>
</feature>
<accession>A0A388T3G6</accession>
<dbReference type="PANTHER" id="PTHR43364">
    <property type="entry name" value="NADH-SPECIFIC METHYLGLYOXAL REDUCTASE-RELATED"/>
    <property type="match status" value="1"/>
</dbReference>
<organism evidence="2 3">
    <name type="scientific">Streptomyces spongiicola</name>
    <dbReference type="NCBI Taxonomy" id="1690221"/>
    <lineage>
        <taxon>Bacteria</taxon>
        <taxon>Bacillati</taxon>
        <taxon>Actinomycetota</taxon>
        <taxon>Actinomycetes</taxon>
        <taxon>Kitasatosporales</taxon>
        <taxon>Streptomycetaceae</taxon>
        <taxon>Streptomyces</taxon>
    </lineage>
</organism>
<reference evidence="2 3" key="1">
    <citation type="submission" date="2018-07" db="EMBL/GenBank/DDBJ databases">
        <title>Whole Genome Shotgun Sequence of Streptomyces spongiicola strain 531S.</title>
        <authorList>
            <person name="Dohra H."/>
            <person name="Kodani S."/>
        </authorList>
    </citation>
    <scope>NUCLEOTIDE SEQUENCE [LARGE SCALE GENOMIC DNA]</scope>
    <source>
        <strain evidence="2 3">531S</strain>
    </source>
</reference>
<gene>
    <name evidence="2" type="ORF">SSP531S_47590</name>
</gene>
<comment type="caution">
    <text evidence="2">The sequence shown here is derived from an EMBL/GenBank/DDBJ whole genome shotgun (WGS) entry which is preliminary data.</text>
</comment>
<proteinExistence type="predicted"/>
<dbReference type="AlphaFoldDB" id="A0A388T3G6"/>